<evidence type="ECO:0000313" key="2">
    <source>
        <dbReference type="Proteomes" id="UP000004217"/>
    </source>
</evidence>
<dbReference type="AlphaFoldDB" id="G2GKP5"/>
<accession>G2GKP5</accession>
<organism evidence="1 2">
    <name type="scientific">Streptomyces zinciresistens K42</name>
    <dbReference type="NCBI Taxonomy" id="700597"/>
    <lineage>
        <taxon>Bacteria</taxon>
        <taxon>Bacillati</taxon>
        <taxon>Actinomycetota</taxon>
        <taxon>Actinomycetes</taxon>
        <taxon>Kitasatosporales</taxon>
        <taxon>Streptomycetaceae</taxon>
        <taxon>Streptomyces</taxon>
    </lineage>
</organism>
<comment type="caution">
    <text evidence="1">The sequence shown here is derived from an EMBL/GenBank/DDBJ whole genome shotgun (WGS) entry which is preliminary data.</text>
</comment>
<dbReference type="EMBL" id="AGBF01000183">
    <property type="protein sequence ID" value="EGX55920.1"/>
    <property type="molecule type" value="Genomic_DNA"/>
</dbReference>
<protein>
    <submittedName>
        <fullName evidence="1">Uncharacterized protein</fullName>
    </submittedName>
</protein>
<evidence type="ECO:0000313" key="1">
    <source>
        <dbReference type="EMBL" id="EGX55920.1"/>
    </source>
</evidence>
<sequence length="59" mass="6859">MTWAFRIRLPTGFGMSVDLRRPQDYFQRLWSTAFRASDLAQTNTDDQDDCKNDDEGRAA</sequence>
<dbReference type="Proteomes" id="UP000004217">
    <property type="component" value="Unassembled WGS sequence"/>
</dbReference>
<name>G2GKP5_9ACTN</name>
<proteinExistence type="predicted"/>
<dbReference type="PATRIC" id="fig|700597.3.peg.5965"/>
<reference evidence="1 2" key="1">
    <citation type="submission" date="2011-08" db="EMBL/GenBank/DDBJ databases">
        <authorList>
            <person name="Lin Y."/>
            <person name="Hao X."/>
            <person name="Johnstone L."/>
            <person name="Miller S.J."/>
            <person name="Wei G."/>
            <person name="Rensing C."/>
        </authorList>
    </citation>
    <scope>NUCLEOTIDE SEQUENCE [LARGE SCALE GENOMIC DNA]</scope>
    <source>
        <strain evidence="1 2">K42</strain>
    </source>
</reference>
<keyword evidence="2" id="KW-1185">Reference proteome</keyword>
<gene>
    <name evidence="1" type="ORF">SZN_30442</name>
</gene>